<evidence type="ECO:0000313" key="2">
    <source>
        <dbReference type="EMBL" id="AIG63150.1"/>
    </source>
</evidence>
<feature type="transmembrane region" description="Helical" evidence="1">
    <location>
        <begin position="52"/>
        <end position="72"/>
    </location>
</feature>
<reference evidence="3" key="2">
    <citation type="journal article" date="2016" name="Genome Announc.">
        <title>Complete Genome Sequences of Seven Helicoverpa armigera SNPV-AC53-Derived Strains.</title>
        <authorList>
            <person name="Noune C."/>
            <person name="Hauxwell C."/>
        </authorList>
    </citation>
    <scope>NUCLEOTIDE SEQUENCE</scope>
    <source>
        <strain evidence="3">AC53C3</strain>
        <strain evidence="4">AC53C5</strain>
        <strain evidence="5">AC53C6</strain>
        <strain evidence="6">AC53C9</strain>
        <strain evidence="7">AC53T2</strain>
        <strain evidence="10">AC53T5</strain>
    </source>
</reference>
<gene>
    <name evidence="2" type="ORF">HaSNPV-AC53_109</name>
</gene>
<sequence length="457" mass="51194">MSSVRCVIVTLLALATVGYYGAFKSAIAIPATESMKQISLRVHNNYSTVETNVELLQTAISLAITIVLSIVFRNFDAVCVNTRLLGLSALGMFLDLTLQIYLAMNTATVSLTFVYVATMTVALFGGVFLLELCLLDLVIALMYNNNSSSTSKATRCDYFKWIVHMRCAKLLGQSLVQLIPPLFEIDENQMLHGVAAGSVTSFVLAIVALNIMTPAHMFMDDYNVSDIIETYRAVPFDNDVNIYRPTTLVQSSTTLTNVKSTRNNRFYVKYLIAILIYSMYESQQSELKFSYYFQKDTIMLPTRDIRILNGCQYIMFAVMLWPLVTLASGNNSTLYVNMFYMSLACNILARIIQSYAWYSHETLVWIVSVVASAPGPIAGALMQTLVYKLSDNNGHYSNLIAITADRCLSVIFILLYQCTVYVEHFSPFLITLCSLIAIITITIVNTPIKMWLKDIHC</sequence>
<dbReference type="EMBL" id="KU738904">
    <property type="protein sequence ID" value="AMN16334.1"/>
    <property type="molecule type" value="Genomic_DNA"/>
</dbReference>
<name>A0A075TP38_9ABAC</name>
<evidence type="ECO:0000313" key="3">
    <source>
        <dbReference type="EMBL" id="AMN15368.1"/>
    </source>
</evidence>
<feature type="transmembrane region" description="Helical" evidence="1">
    <location>
        <begin position="189"/>
        <end position="209"/>
    </location>
</feature>
<keyword evidence="1" id="KW-0472">Membrane</keyword>
<evidence type="ECO:0000313" key="10">
    <source>
        <dbReference type="EMBL" id="AMN16334.1"/>
    </source>
</evidence>
<dbReference type="EMBL" id="KU738902">
    <property type="protein sequence ID" value="AMN16058.1"/>
    <property type="molecule type" value="Genomic_DNA"/>
</dbReference>
<reference evidence="2" key="3">
    <citation type="submission" date="2016-08" db="EMBL/GenBank/DDBJ databases">
        <authorList>
            <person name="Seilhamer J.J."/>
        </authorList>
    </citation>
    <scope>NUCLEOTIDE SEQUENCE</scope>
    <source>
        <strain evidence="2">AC53</strain>
        <strain evidence="8">AC53T4.1</strain>
        <strain evidence="9">AC53T4.2</strain>
    </source>
</reference>
<evidence type="ECO:0000313" key="9">
    <source>
        <dbReference type="EMBL" id="AMN16196.1"/>
    </source>
</evidence>
<evidence type="ECO:0000313" key="4">
    <source>
        <dbReference type="EMBL" id="AMN15506.1"/>
    </source>
</evidence>
<dbReference type="EMBL" id="KU738901">
    <property type="protein sequence ID" value="AMN15920.1"/>
    <property type="molecule type" value="Genomic_DNA"/>
</dbReference>
<dbReference type="EMBL" id="KJ909666">
    <property type="protein sequence ID" value="AIG63150.1"/>
    <property type="molecule type" value="Genomic_DNA"/>
</dbReference>
<feature type="transmembrane region" description="Helical" evidence="1">
    <location>
        <begin position="114"/>
        <end position="143"/>
    </location>
</feature>
<proteinExistence type="predicted"/>
<feature type="transmembrane region" description="Helical" evidence="1">
    <location>
        <begin position="307"/>
        <end position="327"/>
    </location>
</feature>
<feature type="transmembrane region" description="Helical" evidence="1">
    <location>
        <begin position="84"/>
        <end position="102"/>
    </location>
</feature>
<dbReference type="EMBL" id="KU738903">
    <property type="protein sequence ID" value="AMN16196.1"/>
    <property type="molecule type" value="Genomic_DNA"/>
</dbReference>
<evidence type="ECO:0000313" key="5">
    <source>
        <dbReference type="EMBL" id="AMN15644.1"/>
    </source>
</evidence>
<dbReference type="EMBL" id="KU738898">
    <property type="protein sequence ID" value="AMN15506.1"/>
    <property type="molecule type" value="Genomic_DNA"/>
</dbReference>
<evidence type="ECO:0000256" key="1">
    <source>
        <dbReference type="SAM" id="Phobius"/>
    </source>
</evidence>
<feature type="transmembrane region" description="Helical" evidence="1">
    <location>
        <begin position="339"/>
        <end position="358"/>
    </location>
</feature>
<accession>A0A075TP38</accession>
<organism evidence="2">
    <name type="scientific">Helicoverpa SNPV AC53</name>
    <dbReference type="NCBI Taxonomy" id="1569367"/>
    <lineage>
        <taxon>Viruses</taxon>
        <taxon>Viruses incertae sedis</taxon>
        <taxon>Naldaviricetes</taxon>
        <taxon>Lefavirales</taxon>
        <taxon>Baculoviridae</taxon>
        <taxon>Alphabaculovirus</taxon>
        <taxon>Alphabaculovirus helarmigerae</taxon>
    </lineage>
</organism>
<protein>
    <submittedName>
        <fullName evidence="2">ORF109</fullName>
    </submittedName>
</protein>
<keyword evidence="1" id="KW-1133">Transmembrane helix</keyword>
<reference evidence="2" key="1">
    <citation type="journal article" date="2015" name="Genome Announc.">
        <title>Complete Genome Sequences of Helicoverpa armigera Single Nucleopolyhedrovirus Strains AC53 and H25EA1 from Australia.</title>
        <authorList>
            <person name="Noune C."/>
            <person name="Hauxwell C."/>
        </authorList>
    </citation>
    <scope>NUCLEOTIDE SEQUENCE</scope>
    <source>
        <strain evidence="2">AC53</strain>
    </source>
</reference>
<dbReference type="EMBL" id="KU738897">
    <property type="protein sequence ID" value="AMN15368.1"/>
    <property type="molecule type" value="Genomic_DNA"/>
</dbReference>
<feature type="transmembrane region" description="Helical" evidence="1">
    <location>
        <begin position="399"/>
        <end position="422"/>
    </location>
</feature>
<keyword evidence="1" id="KW-0812">Transmembrane</keyword>
<evidence type="ECO:0000313" key="7">
    <source>
        <dbReference type="EMBL" id="AMN15920.1"/>
    </source>
</evidence>
<evidence type="ECO:0000313" key="6">
    <source>
        <dbReference type="EMBL" id="AMN15782.1"/>
    </source>
</evidence>
<dbReference type="EMBL" id="KU738899">
    <property type="protein sequence ID" value="AMN15644.1"/>
    <property type="molecule type" value="Genomic_DNA"/>
</dbReference>
<evidence type="ECO:0000313" key="8">
    <source>
        <dbReference type="EMBL" id="AMN16058.1"/>
    </source>
</evidence>
<dbReference type="EMBL" id="KU738900">
    <property type="protein sequence ID" value="AMN15782.1"/>
    <property type="molecule type" value="Genomic_DNA"/>
</dbReference>
<feature type="transmembrane region" description="Helical" evidence="1">
    <location>
        <begin position="428"/>
        <end position="448"/>
    </location>
</feature>
<feature type="transmembrane region" description="Helical" evidence="1">
    <location>
        <begin position="364"/>
        <end position="387"/>
    </location>
</feature>